<evidence type="ECO:0000313" key="2">
    <source>
        <dbReference type="Proteomes" id="UP000022272"/>
    </source>
</evidence>
<accession>A0A015ZLW7</accession>
<evidence type="ECO:0000313" key="1">
    <source>
        <dbReference type="EMBL" id="EXZ45427.1"/>
    </source>
</evidence>
<reference evidence="1 2" key="1">
    <citation type="submission" date="2014-02" db="EMBL/GenBank/DDBJ databases">
        <authorList>
            <person name="Sears C."/>
            <person name="Carroll K."/>
            <person name="Sack B.R."/>
            <person name="Qadri F."/>
            <person name="Myers L.L."/>
            <person name="Chung G.-T."/>
            <person name="Escheverria P."/>
            <person name="Fraser C.M."/>
            <person name="Sadzewicz L."/>
            <person name="Shefchek K.A."/>
            <person name="Tallon L."/>
            <person name="Das S.P."/>
            <person name="Daugherty S."/>
            <person name="Mongodin E.F."/>
        </authorList>
    </citation>
    <scope>NUCLEOTIDE SEQUENCE [LARGE SCALE GENOMIC DNA]</scope>
    <source>
        <strain evidence="1 2">2-F-2 #4</strain>
    </source>
</reference>
<protein>
    <submittedName>
        <fullName evidence="1">Uncharacterized protein</fullName>
    </submittedName>
</protein>
<dbReference type="AlphaFoldDB" id="A0A015ZLW7"/>
<proteinExistence type="predicted"/>
<dbReference type="EMBL" id="JGDM01000022">
    <property type="protein sequence ID" value="EXZ45427.1"/>
    <property type="molecule type" value="Genomic_DNA"/>
</dbReference>
<name>A0A015ZLW7_BACFG</name>
<organism evidence="1 2">
    <name type="scientific">Bacteroides fragilis str. 2-F-2 #4</name>
    <dbReference type="NCBI Taxonomy" id="1339280"/>
    <lineage>
        <taxon>Bacteria</taxon>
        <taxon>Pseudomonadati</taxon>
        <taxon>Bacteroidota</taxon>
        <taxon>Bacteroidia</taxon>
        <taxon>Bacteroidales</taxon>
        <taxon>Bacteroidaceae</taxon>
        <taxon>Bacteroides</taxon>
    </lineage>
</organism>
<gene>
    <name evidence="1" type="ORF">M076_1277</name>
</gene>
<comment type="caution">
    <text evidence="1">The sequence shown here is derived from an EMBL/GenBank/DDBJ whole genome shotgun (WGS) entry which is preliminary data.</text>
</comment>
<dbReference type="Proteomes" id="UP000022272">
    <property type="component" value="Unassembled WGS sequence"/>
</dbReference>
<sequence length="41" mass="4554">MGRSANVYVIYKDEITTEAVQSPLFSYVTFAKVVKITGITL</sequence>